<dbReference type="AlphaFoldDB" id="A0A4C1SDE7"/>
<evidence type="ECO:0000313" key="1">
    <source>
        <dbReference type="EMBL" id="GBP00105.1"/>
    </source>
</evidence>
<sequence length="104" mass="11371">MFYNIKATAPRRAPARVVTDSLSYAKATTGYHKDPPFNSAPITSSSKDIKAMMSTISIINIGEIVLLAKKFKAAANPMEKILILVEHAPLVEAIRITKFNPSKV</sequence>
<dbReference type="Proteomes" id="UP000299102">
    <property type="component" value="Unassembled WGS sequence"/>
</dbReference>
<organism evidence="1 2">
    <name type="scientific">Eumeta variegata</name>
    <name type="common">Bagworm moth</name>
    <name type="synonym">Eumeta japonica</name>
    <dbReference type="NCBI Taxonomy" id="151549"/>
    <lineage>
        <taxon>Eukaryota</taxon>
        <taxon>Metazoa</taxon>
        <taxon>Ecdysozoa</taxon>
        <taxon>Arthropoda</taxon>
        <taxon>Hexapoda</taxon>
        <taxon>Insecta</taxon>
        <taxon>Pterygota</taxon>
        <taxon>Neoptera</taxon>
        <taxon>Endopterygota</taxon>
        <taxon>Lepidoptera</taxon>
        <taxon>Glossata</taxon>
        <taxon>Ditrysia</taxon>
        <taxon>Tineoidea</taxon>
        <taxon>Psychidae</taxon>
        <taxon>Oiketicinae</taxon>
        <taxon>Eumeta</taxon>
    </lineage>
</organism>
<dbReference type="EMBL" id="BGZK01000004">
    <property type="protein sequence ID" value="GBP00105.1"/>
    <property type="molecule type" value="Genomic_DNA"/>
</dbReference>
<keyword evidence="2" id="KW-1185">Reference proteome</keyword>
<name>A0A4C1SDE7_EUMVA</name>
<comment type="caution">
    <text evidence="1">The sequence shown here is derived from an EMBL/GenBank/DDBJ whole genome shotgun (WGS) entry which is preliminary data.</text>
</comment>
<reference evidence="1 2" key="1">
    <citation type="journal article" date="2019" name="Commun. Biol.">
        <title>The bagworm genome reveals a unique fibroin gene that provides high tensile strength.</title>
        <authorList>
            <person name="Kono N."/>
            <person name="Nakamura H."/>
            <person name="Ohtoshi R."/>
            <person name="Tomita M."/>
            <person name="Numata K."/>
            <person name="Arakawa K."/>
        </authorList>
    </citation>
    <scope>NUCLEOTIDE SEQUENCE [LARGE SCALE GENOMIC DNA]</scope>
</reference>
<proteinExistence type="predicted"/>
<gene>
    <name evidence="1" type="ORF">EVAR_74398_1</name>
</gene>
<evidence type="ECO:0000313" key="2">
    <source>
        <dbReference type="Proteomes" id="UP000299102"/>
    </source>
</evidence>
<protein>
    <submittedName>
        <fullName evidence="1">Uncharacterized protein</fullName>
    </submittedName>
</protein>
<accession>A0A4C1SDE7</accession>